<dbReference type="Pfam" id="PF12900">
    <property type="entry name" value="Pyridox_ox_2"/>
    <property type="match status" value="1"/>
</dbReference>
<evidence type="ECO:0000313" key="2">
    <source>
        <dbReference type="Proteomes" id="UP001524318"/>
    </source>
</evidence>
<sequence>MSNSASESPTEVLVPADCWKYLESSYIGRLAVINGSVPEIFPVNFMVIGGKVVFRTAAGTKLHALLSGTAVAFEADGLNAYATEVWSVVVKGRPGPFEGDPATLQEGPDRGPWQPGTKDHLVQIVPWEVSGRRFAVSPRTRWWPPQDFAADWL</sequence>
<reference evidence="1 2" key="1">
    <citation type="submission" date="2022-06" db="EMBL/GenBank/DDBJ databases">
        <title>Pseudarthrobacter sp. strain RMG13 Genome sequencing and assembly.</title>
        <authorList>
            <person name="Kim I."/>
        </authorList>
    </citation>
    <scope>NUCLEOTIDE SEQUENCE [LARGE SCALE GENOMIC DNA]</scope>
    <source>
        <strain evidence="1 2">RMG13</strain>
    </source>
</reference>
<keyword evidence="2" id="KW-1185">Reference proteome</keyword>
<dbReference type="Gene3D" id="2.30.110.10">
    <property type="entry name" value="Electron Transport, Fmn-binding Protein, Chain A"/>
    <property type="match status" value="1"/>
</dbReference>
<name>A0ABT1LNE8_9MICC</name>
<dbReference type="EMBL" id="JANCLV010000003">
    <property type="protein sequence ID" value="MCP8999399.1"/>
    <property type="molecule type" value="Genomic_DNA"/>
</dbReference>
<protein>
    <submittedName>
        <fullName evidence="1">Pyridoxamine 5'-phosphate oxidase family protein</fullName>
    </submittedName>
</protein>
<evidence type="ECO:0000313" key="1">
    <source>
        <dbReference type="EMBL" id="MCP8999399.1"/>
    </source>
</evidence>
<dbReference type="Proteomes" id="UP001524318">
    <property type="component" value="Unassembled WGS sequence"/>
</dbReference>
<comment type="caution">
    <text evidence="1">The sequence shown here is derived from an EMBL/GenBank/DDBJ whole genome shotgun (WGS) entry which is preliminary data.</text>
</comment>
<organism evidence="1 2">
    <name type="scientific">Pseudarthrobacter humi</name>
    <dbReference type="NCBI Taxonomy" id="2952523"/>
    <lineage>
        <taxon>Bacteria</taxon>
        <taxon>Bacillati</taxon>
        <taxon>Actinomycetota</taxon>
        <taxon>Actinomycetes</taxon>
        <taxon>Micrococcales</taxon>
        <taxon>Micrococcaceae</taxon>
        <taxon>Pseudarthrobacter</taxon>
    </lineage>
</organism>
<dbReference type="InterPro" id="IPR024747">
    <property type="entry name" value="Pyridox_Oxase-rel"/>
</dbReference>
<gene>
    <name evidence="1" type="ORF">NFC73_06550</name>
</gene>
<accession>A0ABT1LNE8</accession>
<dbReference type="SUPFAM" id="SSF50475">
    <property type="entry name" value="FMN-binding split barrel"/>
    <property type="match status" value="1"/>
</dbReference>
<dbReference type="InterPro" id="IPR012349">
    <property type="entry name" value="Split_barrel_FMN-bd"/>
</dbReference>
<dbReference type="RefSeq" id="WP_254748662.1">
    <property type="nucleotide sequence ID" value="NZ_JANCLV010000003.1"/>
</dbReference>
<proteinExistence type="predicted"/>